<evidence type="ECO:0000256" key="1">
    <source>
        <dbReference type="ARBA" id="ARBA00006538"/>
    </source>
</evidence>
<dbReference type="InterPro" id="IPR029069">
    <property type="entry name" value="HotDog_dom_sf"/>
</dbReference>
<dbReference type="InterPro" id="IPR042171">
    <property type="entry name" value="Acyl-CoA_hotdog"/>
</dbReference>
<dbReference type="NCBIfam" id="TIGR00189">
    <property type="entry name" value="tesB"/>
    <property type="match status" value="1"/>
</dbReference>
<dbReference type="PANTHER" id="PTHR11066">
    <property type="entry name" value="ACYL-COA THIOESTERASE"/>
    <property type="match status" value="1"/>
</dbReference>
<keyword evidence="4" id="KW-0443">Lipid metabolism</keyword>
<proteinExistence type="inferred from homology"/>
<reference evidence="7" key="1">
    <citation type="submission" date="2018-05" db="EMBL/GenBank/DDBJ databases">
        <authorList>
            <person name="Lanie J.A."/>
            <person name="Ng W.-L."/>
            <person name="Kazmierczak K.M."/>
            <person name="Andrzejewski T.M."/>
            <person name="Davidsen T.M."/>
            <person name="Wayne K.J."/>
            <person name="Tettelin H."/>
            <person name="Glass J.I."/>
            <person name="Rusch D."/>
            <person name="Podicherti R."/>
            <person name="Tsui H.-C.T."/>
            <person name="Winkler M.E."/>
        </authorList>
    </citation>
    <scope>NUCLEOTIDE SEQUENCE</scope>
</reference>
<dbReference type="InterPro" id="IPR025652">
    <property type="entry name" value="TesB_C"/>
</dbReference>
<protein>
    <recommendedName>
        <fullName evidence="8">Acyl-CoA thioesterase II domain-containing protein</fullName>
    </recommendedName>
</protein>
<dbReference type="SUPFAM" id="SSF54637">
    <property type="entry name" value="Thioesterase/thiol ester dehydrase-isomerase"/>
    <property type="match status" value="2"/>
</dbReference>
<dbReference type="PANTHER" id="PTHR11066:SF34">
    <property type="entry name" value="ACYL-COENZYME A THIOESTERASE 8"/>
    <property type="match status" value="1"/>
</dbReference>
<comment type="subunit">
    <text evidence="2">Homotetramer.</text>
</comment>
<evidence type="ECO:0000313" key="7">
    <source>
        <dbReference type="EMBL" id="SVA74950.1"/>
    </source>
</evidence>
<feature type="domain" description="Acyl-CoA thioesterase-like N-terminal HotDog" evidence="6">
    <location>
        <begin position="36"/>
        <end position="114"/>
    </location>
</feature>
<evidence type="ECO:0000256" key="2">
    <source>
        <dbReference type="ARBA" id="ARBA00011881"/>
    </source>
</evidence>
<dbReference type="EMBL" id="UINC01017950">
    <property type="protein sequence ID" value="SVA74950.1"/>
    <property type="molecule type" value="Genomic_DNA"/>
</dbReference>
<accession>A0A381YDI9</accession>
<dbReference type="CDD" id="cd03444">
    <property type="entry name" value="Thioesterase_II_repeat1"/>
    <property type="match status" value="1"/>
</dbReference>
<name>A0A381YDI9_9ZZZZ</name>
<dbReference type="FunFam" id="2.40.160.210:FF:000001">
    <property type="entry name" value="Acyl-CoA thioesterase II"/>
    <property type="match status" value="1"/>
</dbReference>
<dbReference type="Pfam" id="PF13622">
    <property type="entry name" value="4HBT_3"/>
    <property type="match status" value="1"/>
</dbReference>
<dbReference type="AlphaFoldDB" id="A0A381YDI9"/>
<evidence type="ECO:0008006" key="8">
    <source>
        <dbReference type="Google" id="ProtNLM"/>
    </source>
</evidence>
<gene>
    <name evidence="7" type="ORF">METZ01_LOCUS127804</name>
</gene>
<comment type="similarity">
    <text evidence="1">Belongs to the C/M/P thioester hydrolase family.</text>
</comment>
<dbReference type="InterPro" id="IPR003703">
    <property type="entry name" value="Acyl_CoA_thio"/>
</dbReference>
<evidence type="ECO:0000259" key="6">
    <source>
        <dbReference type="Pfam" id="PF13622"/>
    </source>
</evidence>
<dbReference type="Pfam" id="PF02551">
    <property type="entry name" value="Acyl_CoA_thio"/>
    <property type="match status" value="1"/>
</dbReference>
<dbReference type="GO" id="GO:0009062">
    <property type="term" value="P:fatty acid catabolic process"/>
    <property type="evidence" value="ECO:0007669"/>
    <property type="project" value="TreeGrafter"/>
</dbReference>
<evidence type="ECO:0000256" key="4">
    <source>
        <dbReference type="ARBA" id="ARBA00023098"/>
    </source>
</evidence>
<evidence type="ECO:0000259" key="5">
    <source>
        <dbReference type="Pfam" id="PF02551"/>
    </source>
</evidence>
<organism evidence="7">
    <name type="scientific">marine metagenome</name>
    <dbReference type="NCBI Taxonomy" id="408172"/>
    <lineage>
        <taxon>unclassified sequences</taxon>
        <taxon>metagenomes</taxon>
        <taxon>ecological metagenomes</taxon>
    </lineage>
</organism>
<dbReference type="InterPro" id="IPR049449">
    <property type="entry name" value="TesB_ACOT8-like_N"/>
</dbReference>
<dbReference type="GO" id="GO:0006637">
    <property type="term" value="P:acyl-CoA metabolic process"/>
    <property type="evidence" value="ECO:0007669"/>
    <property type="project" value="InterPro"/>
</dbReference>
<sequence length="292" mass="33409">MNNPDTLDTTIERLIELLDLESIEENIFRGESQDIGSPQVFGGQVLGQALTAASRTVKDRYVHSLHAYFLRRGDFEAPIVYEVDRARDGGSFSNRRVIAVQHGEQIFNMTASFQRPEEGLEHQSEMPNVAPPEELDNLVDLIKPEWIEQLPQRIQRMLTRQRPFDVRPVELPHFLDKTNREPSKHAWIKAKGKVPDKLPLHQALLAYVSDYDLLTTAILPHGTNIMQNRFQMASLDHAMWFHKSCLVDQWMLFAYDSPRSSGARGFATGRIFSREGVLIASMSQEGLMRLRN</sequence>
<dbReference type="Gene3D" id="2.40.160.210">
    <property type="entry name" value="Acyl-CoA thioesterase, double hotdog domain"/>
    <property type="match status" value="1"/>
</dbReference>
<keyword evidence="3" id="KW-0378">Hydrolase</keyword>
<dbReference type="GO" id="GO:0005829">
    <property type="term" value="C:cytosol"/>
    <property type="evidence" value="ECO:0007669"/>
    <property type="project" value="TreeGrafter"/>
</dbReference>
<evidence type="ECO:0000256" key="3">
    <source>
        <dbReference type="ARBA" id="ARBA00022801"/>
    </source>
</evidence>
<dbReference type="CDD" id="cd03445">
    <property type="entry name" value="Thioesterase_II_repeat2"/>
    <property type="match status" value="1"/>
</dbReference>
<dbReference type="GO" id="GO:0047617">
    <property type="term" value="F:fatty acyl-CoA hydrolase activity"/>
    <property type="evidence" value="ECO:0007669"/>
    <property type="project" value="InterPro"/>
</dbReference>
<feature type="domain" description="Acyl-CoA thioesterase 2 C-terminal" evidence="5">
    <location>
        <begin position="160"/>
        <end position="287"/>
    </location>
</feature>